<dbReference type="Proteomes" id="UP000644756">
    <property type="component" value="Unassembled WGS sequence"/>
</dbReference>
<dbReference type="InterPro" id="IPR006680">
    <property type="entry name" value="Amidohydro-rel"/>
</dbReference>
<sequence>MISEEKSVVIEREIGEIIKPHPIHPKGKELEVIDSDFHFQPDWDTLRKYMKEPFQSKFLRYPQVASEYAPDQAIGLQGTGQNVQGQAKTAADVLRILDDNFTDLVILSPGFQRPQSMFNEPIITAVASAYNDYLVHEVFPASDRIKGLIMINQRDPAAGAAEIRRLAHHPSFVGVYSEFGGTYEPIGSAKYDPIYDALAEFDLPLSIHVGTFWQQWSPLSIGSRTWVELLGVSSAGTCMAFMASMIMQGLFDKYPKQKVLVQEGGYWWLPDLMYRMDELYLDHPGDIQFVERKLESGEKFLKKLPSDYILEHFRFSTQPMCKPKNNKHFAYLLELCHAEQLFLYSSDWPHATFDPLNWVVETDFIPEDMQKKILSGNAREFYNRL</sequence>
<dbReference type="PANTHER" id="PTHR21240">
    <property type="entry name" value="2-AMINO-3-CARBOXYLMUCONATE-6-SEMIALDEHYDE DECARBOXYLASE"/>
    <property type="match status" value="1"/>
</dbReference>
<dbReference type="PANTHER" id="PTHR21240:SF28">
    <property type="entry name" value="ISO-OROTATE DECARBOXYLASE (EUROFUNG)"/>
    <property type="match status" value="1"/>
</dbReference>
<evidence type="ECO:0000259" key="2">
    <source>
        <dbReference type="Pfam" id="PF04909"/>
    </source>
</evidence>
<gene>
    <name evidence="3" type="ORF">GCM10010916_18970</name>
</gene>
<dbReference type="InterPro" id="IPR032466">
    <property type="entry name" value="Metal_Hydrolase"/>
</dbReference>
<evidence type="ECO:0000313" key="4">
    <source>
        <dbReference type="Proteomes" id="UP000644756"/>
    </source>
</evidence>
<dbReference type="EMBL" id="BMGR01000005">
    <property type="protein sequence ID" value="GGG02037.1"/>
    <property type="molecule type" value="Genomic_DNA"/>
</dbReference>
<evidence type="ECO:0000256" key="1">
    <source>
        <dbReference type="ARBA" id="ARBA00023239"/>
    </source>
</evidence>
<comment type="caution">
    <text evidence="3">The sequence shown here is derived from an EMBL/GenBank/DDBJ whole genome shotgun (WGS) entry which is preliminary data.</text>
</comment>
<dbReference type="Gene3D" id="3.20.20.140">
    <property type="entry name" value="Metal-dependent hydrolases"/>
    <property type="match status" value="1"/>
</dbReference>
<dbReference type="InterPro" id="IPR032465">
    <property type="entry name" value="ACMSD"/>
</dbReference>
<accession>A0A917FSR4</accession>
<dbReference type="SUPFAM" id="SSF51556">
    <property type="entry name" value="Metallo-dependent hydrolases"/>
    <property type="match status" value="1"/>
</dbReference>
<dbReference type="GO" id="GO:0016787">
    <property type="term" value="F:hydrolase activity"/>
    <property type="evidence" value="ECO:0007669"/>
    <property type="project" value="InterPro"/>
</dbReference>
<dbReference type="GO" id="GO:0019748">
    <property type="term" value="P:secondary metabolic process"/>
    <property type="evidence" value="ECO:0007669"/>
    <property type="project" value="TreeGrafter"/>
</dbReference>
<dbReference type="RefSeq" id="WP_188530817.1">
    <property type="nucleotide sequence ID" value="NZ_BMGR01000005.1"/>
</dbReference>
<evidence type="ECO:0000313" key="3">
    <source>
        <dbReference type="EMBL" id="GGG02037.1"/>
    </source>
</evidence>
<dbReference type="GO" id="GO:0005737">
    <property type="term" value="C:cytoplasm"/>
    <property type="evidence" value="ECO:0007669"/>
    <property type="project" value="TreeGrafter"/>
</dbReference>
<reference evidence="3" key="2">
    <citation type="submission" date="2020-09" db="EMBL/GenBank/DDBJ databases">
        <authorList>
            <person name="Sun Q."/>
            <person name="Zhou Y."/>
        </authorList>
    </citation>
    <scope>NUCLEOTIDE SEQUENCE</scope>
    <source>
        <strain evidence="3">CGMCC 1.12987</strain>
    </source>
</reference>
<dbReference type="GO" id="GO:0016831">
    <property type="term" value="F:carboxy-lyase activity"/>
    <property type="evidence" value="ECO:0007669"/>
    <property type="project" value="InterPro"/>
</dbReference>
<proteinExistence type="predicted"/>
<feature type="domain" description="Amidohydrolase-related" evidence="2">
    <location>
        <begin position="116"/>
        <end position="383"/>
    </location>
</feature>
<reference evidence="3" key="1">
    <citation type="journal article" date="2014" name="Int. J. Syst. Evol. Microbiol.">
        <title>Complete genome sequence of Corynebacterium casei LMG S-19264T (=DSM 44701T), isolated from a smear-ripened cheese.</title>
        <authorList>
            <consortium name="US DOE Joint Genome Institute (JGI-PGF)"/>
            <person name="Walter F."/>
            <person name="Albersmeier A."/>
            <person name="Kalinowski J."/>
            <person name="Ruckert C."/>
        </authorList>
    </citation>
    <scope>NUCLEOTIDE SEQUENCE</scope>
    <source>
        <strain evidence="3">CGMCC 1.12987</strain>
    </source>
</reference>
<dbReference type="AlphaFoldDB" id="A0A917FSR4"/>
<dbReference type="Pfam" id="PF04909">
    <property type="entry name" value="Amidohydro_2"/>
    <property type="match status" value="1"/>
</dbReference>
<name>A0A917FSR4_9BACL</name>
<keyword evidence="4" id="KW-1185">Reference proteome</keyword>
<keyword evidence="1" id="KW-0456">Lyase</keyword>
<protein>
    <recommendedName>
        <fullName evidence="2">Amidohydrolase-related domain-containing protein</fullName>
    </recommendedName>
</protein>
<organism evidence="3 4">
    <name type="scientific">Paenibacillus abyssi</name>
    <dbReference type="NCBI Taxonomy" id="1340531"/>
    <lineage>
        <taxon>Bacteria</taxon>
        <taxon>Bacillati</taxon>
        <taxon>Bacillota</taxon>
        <taxon>Bacilli</taxon>
        <taxon>Bacillales</taxon>
        <taxon>Paenibacillaceae</taxon>
        <taxon>Paenibacillus</taxon>
    </lineage>
</organism>